<reference evidence="2 3" key="1">
    <citation type="submission" date="2019-03" db="EMBL/GenBank/DDBJ databases">
        <title>Freshwater and sediment microbial communities from various areas in North America, analyzing microbe dynamics in response to fracking.</title>
        <authorList>
            <person name="Lamendella R."/>
        </authorList>
    </citation>
    <scope>NUCLEOTIDE SEQUENCE [LARGE SCALE GENOMIC DNA]</scope>
    <source>
        <strain evidence="2 3">6_TX</strain>
    </source>
</reference>
<protein>
    <submittedName>
        <fullName evidence="2">Uncharacterized protein</fullName>
    </submittedName>
</protein>
<feature type="region of interest" description="Disordered" evidence="1">
    <location>
        <begin position="77"/>
        <end position="117"/>
    </location>
</feature>
<dbReference type="AlphaFoldDB" id="A0A4R8G2X4"/>
<proteinExistence type="predicted"/>
<evidence type="ECO:0000313" key="3">
    <source>
        <dbReference type="Proteomes" id="UP000294489"/>
    </source>
</evidence>
<accession>A0A4R8G2X4</accession>
<organism evidence="2 3">
    <name type="scientific">Modicisalibacter xianhensis</name>
    <dbReference type="NCBI Taxonomy" id="442341"/>
    <lineage>
        <taxon>Bacteria</taxon>
        <taxon>Pseudomonadati</taxon>
        <taxon>Pseudomonadota</taxon>
        <taxon>Gammaproteobacteria</taxon>
        <taxon>Oceanospirillales</taxon>
        <taxon>Halomonadaceae</taxon>
        <taxon>Modicisalibacter</taxon>
    </lineage>
</organism>
<dbReference type="OrthoDB" id="9993180at2"/>
<name>A0A4R8G2X4_9GAMM</name>
<feature type="compositionally biased region" description="Low complexity" evidence="1">
    <location>
        <begin position="89"/>
        <end position="101"/>
    </location>
</feature>
<dbReference type="RefSeq" id="WP_134016883.1">
    <property type="nucleotide sequence ID" value="NZ_SOEC01000004.1"/>
</dbReference>
<evidence type="ECO:0000256" key="1">
    <source>
        <dbReference type="SAM" id="MobiDB-lite"/>
    </source>
</evidence>
<comment type="caution">
    <text evidence="2">The sequence shown here is derived from an EMBL/GenBank/DDBJ whole genome shotgun (WGS) entry which is preliminary data.</text>
</comment>
<gene>
    <name evidence="2" type="ORF">DFO67_10458</name>
</gene>
<feature type="compositionally biased region" description="Polar residues" evidence="1">
    <location>
        <begin position="102"/>
        <end position="113"/>
    </location>
</feature>
<dbReference type="EMBL" id="SOEC01000004">
    <property type="protein sequence ID" value="TDX30803.1"/>
    <property type="molecule type" value="Genomic_DNA"/>
</dbReference>
<sequence>MAKVGVSLKIDVTKIDKARLFKGQKGTYLDATVFVDLGEADQYGNHGMITQDVTKEERQAGTRGEILGNCKVFYRDDQGQQEPNYGGYQQAQANHAARQNQPTPGQQGMNGPQVTDFDDEIPFRQAHYLIGG</sequence>
<dbReference type="Proteomes" id="UP000294489">
    <property type="component" value="Unassembled WGS sequence"/>
</dbReference>
<evidence type="ECO:0000313" key="2">
    <source>
        <dbReference type="EMBL" id="TDX30803.1"/>
    </source>
</evidence>